<evidence type="ECO:0000313" key="9">
    <source>
        <dbReference type="Proteomes" id="UP000298213"/>
    </source>
</evidence>
<dbReference type="GO" id="GO:0005524">
    <property type="term" value="F:ATP binding"/>
    <property type="evidence" value="ECO:0007669"/>
    <property type="project" value="UniProtKB-UniRule"/>
</dbReference>
<reference evidence="8 9" key="1">
    <citation type="submission" date="2019-03" db="EMBL/GenBank/DDBJ databases">
        <title>Genome sequence of Sphingomonas sp. 17J27-24.</title>
        <authorList>
            <person name="Kim M."/>
            <person name="Maeng S."/>
            <person name="Sathiyaraj S."/>
        </authorList>
    </citation>
    <scope>NUCLEOTIDE SEQUENCE [LARGE SCALE GENOMIC DNA]</scope>
    <source>
        <strain evidence="8 9">17J27-24</strain>
    </source>
</reference>
<keyword evidence="6" id="KW-0963">Cytoplasm</keyword>
<dbReference type="AlphaFoldDB" id="A0A4Y8ZT08"/>
<dbReference type="CDD" id="cd01992">
    <property type="entry name" value="TilS_N"/>
    <property type="match status" value="1"/>
</dbReference>
<evidence type="ECO:0000259" key="7">
    <source>
        <dbReference type="Pfam" id="PF01171"/>
    </source>
</evidence>
<dbReference type="PANTHER" id="PTHR43033:SF5">
    <property type="entry name" value="TRNA(ILE)-LYSIDINE SYNTHETASE"/>
    <property type="match status" value="1"/>
</dbReference>
<dbReference type="InterPro" id="IPR011063">
    <property type="entry name" value="TilS/TtcA_N"/>
</dbReference>
<dbReference type="SUPFAM" id="SSF52402">
    <property type="entry name" value="Adenine nucleotide alpha hydrolases-like"/>
    <property type="match status" value="1"/>
</dbReference>
<evidence type="ECO:0000256" key="3">
    <source>
        <dbReference type="ARBA" id="ARBA00022741"/>
    </source>
</evidence>
<dbReference type="NCBIfam" id="TIGR02432">
    <property type="entry name" value="lysidine_TilS_N"/>
    <property type="match status" value="1"/>
</dbReference>
<dbReference type="InterPro" id="IPR012795">
    <property type="entry name" value="tRNA_Ile_lys_synt_N"/>
</dbReference>
<feature type="binding site" evidence="6">
    <location>
        <begin position="33"/>
        <end position="38"/>
    </location>
    <ligand>
        <name>ATP</name>
        <dbReference type="ChEBI" id="CHEBI:30616"/>
    </ligand>
</feature>
<proteinExistence type="inferred from homology"/>
<dbReference type="Gene3D" id="3.40.50.620">
    <property type="entry name" value="HUPs"/>
    <property type="match status" value="1"/>
</dbReference>
<evidence type="ECO:0000256" key="1">
    <source>
        <dbReference type="ARBA" id="ARBA00022598"/>
    </source>
</evidence>
<dbReference type="Proteomes" id="UP000298213">
    <property type="component" value="Unassembled WGS sequence"/>
</dbReference>
<feature type="domain" description="tRNA(Ile)-lysidine/2-thiocytidine synthase N-terminal" evidence="7">
    <location>
        <begin position="28"/>
        <end position="203"/>
    </location>
</feature>
<keyword evidence="3 6" id="KW-0547">Nucleotide-binding</keyword>
<evidence type="ECO:0000313" key="8">
    <source>
        <dbReference type="EMBL" id="TFI59150.1"/>
    </source>
</evidence>
<comment type="function">
    <text evidence="6">Ligates lysine onto the cytidine present at position 34 of the AUA codon-specific tRNA(Ile) that contains the anticodon CAU, in an ATP-dependent manner. Cytidine is converted to lysidine, thus changing the amino acid specificity of the tRNA from methionine to isoleucine.</text>
</comment>
<dbReference type="OrthoDB" id="9807403at2"/>
<keyword evidence="4 6" id="KW-0067">ATP-binding</keyword>
<dbReference type="GO" id="GO:0005737">
    <property type="term" value="C:cytoplasm"/>
    <property type="evidence" value="ECO:0007669"/>
    <property type="project" value="UniProtKB-SubCell"/>
</dbReference>
<dbReference type="InterPro" id="IPR014729">
    <property type="entry name" value="Rossmann-like_a/b/a_fold"/>
</dbReference>
<dbReference type="Pfam" id="PF01171">
    <property type="entry name" value="ATP_bind_3"/>
    <property type="match status" value="1"/>
</dbReference>
<keyword evidence="1 6" id="KW-0436">Ligase</keyword>
<dbReference type="InterPro" id="IPR012094">
    <property type="entry name" value="tRNA_Ile_lys_synt"/>
</dbReference>
<name>A0A4Y8ZT08_9SPHN</name>
<gene>
    <name evidence="6 8" type="primary">tilS</name>
    <name evidence="8" type="ORF">E2493_06390</name>
</gene>
<comment type="domain">
    <text evidence="6">The N-terminal region contains the highly conserved SGGXDS motif, predicted to be a P-loop motif involved in ATP binding.</text>
</comment>
<dbReference type="EC" id="6.3.4.19" evidence="6"/>
<evidence type="ECO:0000256" key="2">
    <source>
        <dbReference type="ARBA" id="ARBA00022694"/>
    </source>
</evidence>
<comment type="catalytic activity">
    <reaction evidence="5 6">
        <text>cytidine(34) in tRNA(Ile2) + L-lysine + ATP = lysidine(34) in tRNA(Ile2) + AMP + diphosphate + H(+)</text>
        <dbReference type="Rhea" id="RHEA:43744"/>
        <dbReference type="Rhea" id="RHEA-COMP:10625"/>
        <dbReference type="Rhea" id="RHEA-COMP:10670"/>
        <dbReference type="ChEBI" id="CHEBI:15378"/>
        <dbReference type="ChEBI" id="CHEBI:30616"/>
        <dbReference type="ChEBI" id="CHEBI:32551"/>
        <dbReference type="ChEBI" id="CHEBI:33019"/>
        <dbReference type="ChEBI" id="CHEBI:82748"/>
        <dbReference type="ChEBI" id="CHEBI:83665"/>
        <dbReference type="ChEBI" id="CHEBI:456215"/>
        <dbReference type="EC" id="6.3.4.19"/>
    </reaction>
</comment>
<comment type="similarity">
    <text evidence="6">Belongs to the tRNA(Ile)-lysidine synthase family.</text>
</comment>
<dbReference type="HAMAP" id="MF_01161">
    <property type="entry name" value="tRNA_Ile_lys_synt"/>
    <property type="match status" value="1"/>
</dbReference>
<evidence type="ECO:0000256" key="6">
    <source>
        <dbReference type="HAMAP-Rule" id="MF_01161"/>
    </source>
</evidence>
<keyword evidence="9" id="KW-1185">Reference proteome</keyword>
<evidence type="ECO:0000256" key="4">
    <source>
        <dbReference type="ARBA" id="ARBA00022840"/>
    </source>
</evidence>
<dbReference type="EMBL" id="SPDV01000009">
    <property type="protein sequence ID" value="TFI59150.1"/>
    <property type="molecule type" value="Genomic_DNA"/>
</dbReference>
<keyword evidence="2 6" id="KW-0819">tRNA processing</keyword>
<accession>A0A4Y8ZT08</accession>
<dbReference type="GO" id="GO:0032267">
    <property type="term" value="F:tRNA(Ile)-lysidine synthase activity"/>
    <property type="evidence" value="ECO:0007669"/>
    <property type="project" value="UniProtKB-EC"/>
</dbReference>
<comment type="caution">
    <text evidence="8">The sequence shown here is derived from an EMBL/GenBank/DDBJ whole genome shotgun (WGS) entry which is preliminary data.</text>
</comment>
<organism evidence="8 9">
    <name type="scientific">Sphingomonas parva</name>
    <dbReference type="NCBI Taxonomy" id="2555898"/>
    <lineage>
        <taxon>Bacteria</taxon>
        <taxon>Pseudomonadati</taxon>
        <taxon>Pseudomonadota</taxon>
        <taxon>Alphaproteobacteria</taxon>
        <taxon>Sphingomonadales</taxon>
        <taxon>Sphingomonadaceae</taxon>
        <taxon>Sphingomonas</taxon>
    </lineage>
</organism>
<dbReference type="GO" id="GO:0006400">
    <property type="term" value="P:tRNA modification"/>
    <property type="evidence" value="ECO:0007669"/>
    <property type="project" value="UniProtKB-UniRule"/>
</dbReference>
<comment type="subcellular location">
    <subcellularLocation>
        <location evidence="6">Cytoplasm</location>
    </subcellularLocation>
</comment>
<sequence>MPPAPPGPELVQRFRRDLAVVASGQGRIGIALSGGPDSLALLLLAVAAFPGDVAAATVDHRLRPESAAEAAAAAAACHRLGVPHQILAVTLPRGGSVQARARAARYAALTSWATAEGIAMLLTGHHADDQAETLMMRLLRGSGVAGLAGIRPHIALSESLMLCRPLLGWRRAELAAIVAAAGLQPVADPSNSDERFDRARMRRQLADTAWIDPVALARSAAALAEADDALEILAHDLAAERLATGDGWAQLRPDGVPPALLRRLVARGLRHVAPDAAPRGDQLGSLIEQLRTGATVTLAGVLCSGGESWRFQPEPPRRG</sequence>
<dbReference type="PANTHER" id="PTHR43033">
    <property type="entry name" value="TRNA(ILE)-LYSIDINE SYNTHASE-RELATED"/>
    <property type="match status" value="1"/>
</dbReference>
<protein>
    <recommendedName>
        <fullName evidence="6">tRNA(Ile)-lysidine synthase</fullName>
        <ecNumber evidence="6">6.3.4.19</ecNumber>
    </recommendedName>
    <alternativeName>
        <fullName evidence="6">tRNA(Ile)-2-lysyl-cytidine synthase</fullName>
    </alternativeName>
    <alternativeName>
        <fullName evidence="6">tRNA(Ile)-lysidine synthetase</fullName>
    </alternativeName>
</protein>
<evidence type="ECO:0000256" key="5">
    <source>
        <dbReference type="ARBA" id="ARBA00048539"/>
    </source>
</evidence>